<dbReference type="AlphaFoldDB" id="A0A9W6SDE7"/>
<evidence type="ECO:0000313" key="3">
    <source>
        <dbReference type="EMBL" id="GLY90580.1"/>
    </source>
</evidence>
<feature type="domain" description="SnoaL-like" evidence="1">
    <location>
        <begin position="11"/>
        <end position="110"/>
    </location>
</feature>
<dbReference type="InterPro" id="IPR037401">
    <property type="entry name" value="SnoaL-like"/>
</dbReference>
<evidence type="ECO:0000313" key="2">
    <source>
        <dbReference type="EMBL" id="GLY78075.1"/>
    </source>
</evidence>
<keyword evidence="4" id="KW-1185">Reference proteome</keyword>
<dbReference type="InterPro" id="IPR032710">
    <property type="entry name" value="NTF2-like_dom_sf"/>
</dbReference>
<protein>
    <recommendedName>
        <fullName evidence="1">SnoaL-like domain-containing protein</fullName>
    </recommendedName>
</protein>
<comment type="caution">
    <text evidence="3">The sequence shown here is derived from an EMBL/GenBank/DDBJ whole genome shotgun (WGS) entry which is preliminary data.</text>
</comment>
<dbReference type="Proteomes" id="UP001165135">
    <property type="component" value="Unassembled WGS sequence"/>
</dbReference>
<proteinExistence type="predicted"/>
<dbReference type="EMBL" id="BSTK01000017">
    <property type="protein sequence ID" value="GLY90580.1"/>
    <property type="molecule type" value="Genomic_DNA"/>
</dbReference>
<dbReference type="Pfam" id="PF12680">
    <property type="entry name" value="SnoaL_2"/>
    <property type="match status" value="1"/>
</dbReference>
<dbReference type="SUPFAM" id="SSF54427">
    <property type="entry name" value="NTF2-like"/>
    <property type="match status" value="1"/>
</dbReference>
<dbReference type="Proteomes" id="UP001165074">
    <property type="component" value="Unassembled WGS sequence"/>
</dbReference>
<reference evidence="2" key="1">
    <citation type="submission" date="2023-03" db="EMBL/GenBank/DDBJ databases">
        <title>Actinoallomurus iriomotensis NBRC 103681.</title>
        <authorList>
            <person name="Ichikawa N."/>
            <person name="Sato H."/>
            <person name="Tonouchi N."/>
        </authorList>
    </citation>
    <scope>NUCLEOTIDE SEQUENCE</scope>
    <source>
        <strain evidence="2">NBRC 103681</strain>
    </source>
</reference>
<name>A0A9W6SDE7_9ACTN</name>
<organism evidence="3 4">
    <name type="scientific">Actinoallomurus iriomotensis</name>
    <dbReference type="NCBI Taxonomy" id="478107"/>
    <lineage>
        <taxon>Bacteria</taxon>
        <taxon>Bacillati</taxon>
        <taxon>Actinomycetota</taxon>
        <taxon>Actinomycetes</taxon>
        <taxon>Streptosporangiales</taxon>
        <taxon>Thermomonosporaceae</taxon>
        <taxon>Actinoallomurus</taxon>
    </lineage>
</organism>
<sequence length="137" mass="15451">MHPDHEKLAAGFVTAITTGDTEALRRLYAPDARIWHNGDATEQTVEENLRTLRWLARNLHDFRYEEIRRDPAAHGYVQRHVLRGRLPDGTAIQVPACLFVTVDGGRITRIEEYADSRATDALRAHAAARRAAREAKG</sequence>
<dbReference type="EMBL" id="BSTJ01000008">
    <property type="protein sequence ID" value="GLY78075.1"/>
    <property type="molecule type" value="Genomic_DNA"/>
</dbReference>
<evidence type="ECO:0000259" key="1">
    <source>
        <dbReference type="Pfam" id="PF12680"/>
    </source>
</evidence>
<gene>
    <name evidence="2" type="ORF">Airi01_063420</name>
    <name evidence="3" type="ORF">Airi02_085090</name>
</gene>
<accession>A0A9W6SDE7</accession>
<reference evidence="3" key="2">
    <citation type="submission" date="2023-03" db="EMBL/GenBank/DDBJ databases">
        <title>Actinoallomurus iriomotensis NBRC 103684.</title>
        <authorList>
            <person name="Ichikawa N."/>
            <person name="Sato H."/>
            <person name="Tonouchi N."/>
        </authorList>
    </citation>
    <scope>NUCLEOTIDE SEQUENCE</scope>
    <source>
        <strain evidence="3">NBRC 103684</strain>
    </source>
</reference>
<dbReference type="Gene3D" id="3.10.450.50">
    <property type="match status" value="1"/>
</dbReference>
<dbReference type="RefSeq" id="WP_285581568.1">
    <property type="nucleotide sequence ID" value="NZ_BSTJ01000008.1"/>
</dbReference>
<evidence type="ECO:0000313" key="4">
    <source>
        <dbReference type="Proteomes" id="UP001165074"/>
    </source>
</evidence>